<accession>A0AC34GWQ1</accession>
<dbReference type="Proteomes" id="UP000887579">
    <property type="component" value="Unplaced"/>
</dbReference>
<organism evidence="1 2">
    <name type="scientific">Panagrolaimus sp. ES5</name>
    <dbReference type="NCBI Taxonomy" id="591445"/>
    <lineage>
        <taxon>Eukaryota</taxon>
        <taxon>Metazoa</taxon>
        <taxon>Ecdysozoa</taxon>
        <taxon>Nematoda</taxon>
        <taxon>Chromadorea</taxon>
        <taxon>Rhabditida</taxon>
        <taxon>Tylenchina</taxon>
        <taxon>Panagrolaimomorpha</taxon>
        <taxon>Panagrolaimoidea</taxon>
        <taxon>Panagrolaimidae</taxon>
        <taxon>Panagrolaimus</taxon>
    </lineage>
</organism>
<reference evidence="2" key="1">
    <citation type="submission" date="2022-11" db="UniProtKB">
        <authorList>
            <consortium name="WormBaseParasite"/>
        </authorList>
    </citation>
    <scope>IDENTIFICATION</scope>
</reference>
<name>A0AC34GWQ1_9BILA</name>
<protein>
    <submittedName>
        <fullName evidence="2">Uncharacterized protein</fullName>
    </submittedName>
</protein>
<evidence type="ECO:0000313" key="2">
    <source>
        <dbReference type="WBParaSite" id="ES5_v2.g9058.t1"/>
    </source>
</evidence>
<dbReference type="WBParaSite" id="ES5_v2.g9058.t1">
    <property type="protein sequence ID" value="ES5_v2.g9058.t1"/>
    <property type="gene ID" value="ES5_v2.g9058"/>
</dbReference>
<proteinExistence type="predicted"/>
<sequence length="773" mass="87518">MVTNRLCDATMVKAFAFIIVSVIIVVFVGFIGKYHKNHVSVPAKPLTIDGKFFLKHFIEVRLSIGEQLIANLKGENIRDNLHLITSDPHVAGTLNNKRVGEKILNLWKKNGLENVHFVEYNVLLSYPDYENPNHVSILNADRRVLYRSNGTSPIFFPKEQGAPNAGIQWVAYSAPGEVEGDIVYCHYGREEDFERLKKLGIEVRGKIAMIRYSHGFRGDKVAFAQKWGAIGVILFSDPGEVAKEGTDAAHVYPNTEWMPEGGAQRGSVMHMDGDPLTPLTPSKPDLYPSRTIDEAKAAGVLPKVPVLPLSYRDAYEILVRLSGRPVPLDWQGGLNFTYRLGPGFQESGSKVKLDVKAKYEKREIRNVVGYIHGEHEPDKYVILGNHYDAWVYGSLDPNSGTATLAEVGRALVQTMNETHWRPARTIMFCNWDAEEYGLIGSTEFVEEFEKQLSQRAIVYLNVDTISANNSFDAATIPPLYQAIVDVSKRIPNPMKSETKRARKTIYDTWIRTYPSNLPSYPTFPQMNIPGGGSDHAPFLNFIGIPVVDFRYRNASWTEYPLYHTLYETPYTNEHLFDTKNLAVHRAVGQFWAELARVFADSPIIPLNITIYADTLLNVYVHKLKKDIDPLKHRYPEAQDAREQLSHLIRNCQEFIRRSRQLEREIQNVQKYNTHFEGNSEAATLSHKIMAVERCFINVYARPYYPSKRHLLYSVSDKDSYASSVMSAVYDAIDTLIHAKNDKTKSSAGKELAKQISYIQAAVQCATNTISEFI</sequence>
<evidence type="ECO:0000313" key="1">
    <source>
        <dbReference type="Proteomes" id="UP000887579"/>
    </source>
</evidence>